<reference evidence="1" key="1">
    <citation type="submission" date="2023-10" db="EMBL/GenBank/DDBJ databases">
        <authorList>
            <person name="Rodriguez Cubillos JULIANA M."/>
            <person name="De Vega J."/>
        </authorList>
    </citation>
    <scope>NUCLEOTIDE SEQUENCE</scope>
</reference>
<sequence>MNPYPFTYTQTIFLALFCYSPSQNLATPSIIHYLIIAIIIHKVIFVSISMMDISFSNELCYMSASSCNQDQNLFYYSAPTSPSRLKFIEHNGSHTGPTTPRSYEDANSNIYGFEFETSHRFNNSDPSTKTNRKEVKAFEQNQRLCEDSLPTMAFADELFCEGKVMPMMPPLKLPPRLVYNGDSTQSSRATSPKSPGSMLMLPFMRLRKNDDDFDPFKVALEKVREEDREKPKDIQHGIRRTRSLSPLRGIGNKCDKHVGHSESHKHDQSHFSEKLPLLALPKGQLLSDLLEEPLNEALERENTVSESKELVIARQVRQVVNDTSLVEFEPKRSLVSNGAKETKKDEKKRGGFWTKNKKIESIKKFLFGNSKKGKASNQHKLEDKNTALRKHTSVKKLDMKSVTSPESTTWSKDEISGEFNKMRLVCHKPLSKSFLCLDYEGWKVKWFSHPLSR</sequence>
<evidence type="ECO:0000313" key="2">
    <source>
        <dbReference type="Proteomes" id="UP001177021"/>
    </source>
</evidence>
<comment type="caution">
    <text evidence="1">The sequence shown here is derived from an EMBL/GenBank/DDBJ whole genome shotgun (WGS) entry which is preliminary data.</text>
</comment>
<evidence type="ECO:0000313" key="1">
    <source>
        <dbReference type="EMBL" id="CAJ2634302.1"/>
    </source>
</evidence>
<dbReference type="Proteomes" id="UP001177021">
    <property type="component" value="Unassembled WGS sequence"/>
</dbReference>
<keyword evidence="2" id="KW-1185">Reference proteome</keyword>
<organism evidence="1 2">
    <name type="scientific">Trifolium pratense</name>
    <name type="common">Red clover</name>
    <dbReference type="NCBI Taxonomy" id="57577"/>
    <lineage>
        <taxon>Eukaryota</taxon>
        <taxon>Viridiplantae</taxon>
        <taxon>Streptophyta</taxon>
        <taxon>Embryophyta</taxon>
        <taxon>Tracheophyta</taxon>
        <taxon>Spermatophyta</taxon>
        <taxon>Magnoliopsida</taxon>
        <taxon>eudicotyledons</taxon>
        <taxon>Gunneridae</taxon>
        <taxon>Pentapetalae</taxon>
        <taxon>rosids</taxon>
        <taxon>fabids</taxon>
        <taxon>Fabales</taxon>
        <taxon>Fabaceae</taxon>
        <taxon>Papilionoideae</taxon>
        <taxon>50 kb inversion clade</taxon>
        <taxon>NPAAA clade</taxon>
        <taxon>Hologalegina</taxon>
        <taxon>IRL clade</taxon>
        <taxon>Trifolieae</taxon>
        <taxon>Trifolium</taxon>
    </lineage>
</organism>
<dbReference type="EMBL" id="CASHSV030000002">
    <property type="protein sequence ID" value="CAJ2634302.1"/>
    <property type="molecule type" value="Genomic_DNA"/>
</dbReference>
<protein>
    <submittedName>
        <fullName evidence="1">Uncharacterized protein</fullName>
    </submittedName>
</protein>
<proteinExistence type="predicted"/>
<gene>
    <name evidence="1" type="ORF">MILVUS5_LOCUS5248</name>
</gene>
<name>A0ACB0IR40_TRIPR</name>
<accession>A0ACB0IR40</accession>